<evidence type="ECO:0000256" key="1">
    <source>
        <dbReference type="SAM" id="MobiDB-lite"/>
    </source>
</evidence>
<dbReference type="PhylomeDB" id="B8LU84"/>
<dbReference type="Proteomes" id="UP000001745">
    <property type="component" value="Unassembled WGS sequence"/>
</dbReference>
<sequence length="137" mass="14733">MSQYTTKQPISSSALNVRCINISPGTVSARSAAQNVHIKDPAKRLNTKHFAYARECPIQATCLAEAHQRRTYSPQYHTPVIRPGNIQPGAISPNDPTPAEAANTERSPRAPARIATTRQSANSSSKSAAAAQKRVAE</sequence>
<dbReference type="HOGENOM" id="CLU_1866460_0_0_1"/>
<dbReference type="AlphaFoldDB" id="B8LU84"/>
<evidence type="ECO:0000313" key="3">
    <source>
        <dbReference type="Proteomes" id="UP000001745"/>
    </source>
</evidence>
<organism evidence="2 3">
    <name type="scientific">Talaromyces stipitatus (strain ATCC 10500 / CBS 375.48 / QM 6759 / NRRL 1006)</name>
    <name type="common">Penicillium stipitatum</name>
    <dbReference type="NCBI Taxonomy" id="441959"/>
    <lineage>
        <taxon>Eukaryota</taxon>
        <taxon>Fungi</taxon>
        <taxon>Dikarya</taxon>
        <taxon>Ascomycota</taxon>
        <taxon>Pezizomycotina</taxon>
        <taxon>Eurotiomycetes</taxon>
        <taxon>Eurotiomycetidae</taxon>
        <taxon>Eurotiales</taxon>
        <taxon>Trichocomaceae</taxon>
        <taxon>Talaromyces</taxon>
        <taxon>Talaromyces sect. Talaromyces</taxon>
    </lineage>
</organism>
<gene>
    <name evidence="2" type="ORF">TSTA_060490</name>
</gene>
<dbReference type="EMBL" id="EQ962652">
    <property type="protein sequence ID" value="EED22556.1"/>
    <property type="molecule type" value="Genomic_DNA"/>
</dbReference>
<dbReference type="InParanoid" id="B8LU84"/>
<accession>B8LU84</accession>
<feature type="region of interest" description="Disordered" evidence="1">
    <location>
        <begin position="68"/>
        <end position="137"/>
    </location>
</feature>
<evidence type="ECO:0000313" key="2">
    <source>
        <dbReference type="EMBL" id="EED22556.1"/>
    </source>
</evidence>
<protein>
    <submittedName>
        <fullName evidence="2">Uncharacterized protein</fullName>
    </submittedName>
</protein>
<dbReference type="RefSeq" id="XP_002339943.1">
    <property type="nucleotide sequence ID" value="XM_002339902.1"/>
</dbReference>
<proteinExistence type="predicted"/>
<reference evidence="3" key="1">
    <citation type="journal article" date="2015" name="Genome Announc.">
        <title>Genome sequence of the AIDS-associated pathogen Penicillium marneffei (ATCC18224) and its near taxonomic relative Talaromyces stipitatus (ATCC10500).</title>
        <authorList>
            <person name="Nierman W.C."/>
            <person name="Fedorova-Abrams N.D."/>
            <person name="Andrianopoulos A."/>
        </authorList>
    </citation>
    <scope>NUCLEOTIDE SEQUENCE [LARGE SCALE GENOMIC DNA]</scope>
    <source>
        <strain evidence="3">ATCC 10500 / CBS 375.48 / QM 6759 / NRRL 1006</strain>
    </source>
</reference>
<feature type="compositionally biased region" description="Low complexity" evidence="1">
    <location>
        <begin position="120"/>
        <end position="131"/>
    </location>
</feature>
<name>B8LU84_TALSN</name>
<dbReference type="OrthoDB" id="10022108at2759"/>
<dbReference type="GeneID" id="8108525"/>
<dbReference type="VEuPathDB" id="FungiDB:TSTA_060490"/>
<keyword evidence="3" id="KW-1185">Reference proteome</keyword>